<proteinExistence type="predicted"/>
<dbReference type="STRING" id="392484.LP43_0201"/>
<accession>A0A0A0BIW8</accession>
<reference evidence="2 3" key="1">
    <citation type="submission" date="2014-09" db="EMBL/GenBank/DDBJ databases">
        <authorList>
            <person name="Grob C."/>
            <person name="Taubert M."/>
            <person name="Howat A.M."/>
            <person name="Burns O.J."/>
            <person name="Dixon J.L."/>
            <person name="Chen Y."/>
            <person name="Murrell J.C."/>
        </authorList>
    </citation>
    <scope>NUCLEOTIDE SEQUENCE [LARGE SCALE GENOMIC DNA]</scope>
    <source>
        <strain evidence="2">L4</strain>
    </source>
</reference>
<gene>
    <name evidence="2" type="ORF">LP43_0201</name>
</gene>
<keyword evidence="1" id="KW-0732">Signal</keyword>
<dbReference type="EMBL" id="JRQD01000001">
    <property type="protein sequence ID" value="KGM07785.1"/>
    <property type="molecule type" value="Genomic_DNA"/>
</dbReference>
<dbReference type="Proteomes" id="UP000029999">
    <property type="component" value="Unassembled WGS sequence"/>
</dbReference>
<evidence type="ECO:0008006" key="4">
    <source>
        <dbReference type="Google" id="ProtNLM"/>
    </source>
</evidence>
<name>A0A0A0BIW8_9GAMM</name>
<feature type="signal peptide" evidence="1">
    <location>
        <begin position="1"/>
        <end position="25"/>
    </location>
</feature>
<sequence>MKLTTKYTPIAVAMTMLVASTVATAGGPPGGPPGNGPGGPTLLVDLKLNARADLGLSVSKYENDTDVELERVYDTDRYIDVKGDIDVVGEIPVNSSSASLTSQNQNNYRNKSINYLTDNDAKAEENGLQGASGNIGLNITAGDNNAQDNSASLSKVDAAFVFAAADSISNQNAERNTYFNHGVRNDAVMGGNTLRDASGNIAVNIAAGNSNLQANSLAASVNTSGTMAEATVSSQQTQDHNFTMNKGMLKQVSDTVQVTLEGAVSGNLPNARYVGTSDQIGDVYPDIWTGDTHPNGNQTGHFDLDTATQGGSDLNGDGGALAFNESGRIIFQEQGAVTLGGTFTGEVVTTRWIVRPHHNNANFGGDALRGASGNIGVNIAAGTNNLQGNHLSIAAATGPGAPGNGGGGGEAP</sequence>
<evidence type="ECO:0000313" key="3">
    <source>
        <dbReference type="Proteomes" id="UP000029999"/>
    </source>
</evidence>
<feature type="chain" id="PRO_5001967273" description="Adhesin" evidence="1">
    <location>
        <begin position="26"/>
        <end position="412"/>
    </location>
</feature>
<evidence type="ECO:0000256" key="1">
    <source>
        <dbReference type="SAM" id="SignalP"/>
    </source>
</evidence>
<protein>
    <recommendedName>
        <fullName evidence="4">Adhesin</fullName>
    </recommendedName>
</protein>
<organism evidence="2 3">
    <name type="scientific">Methylophaga thiooxydans</name>
    <dbReference type="NCBI Taxonomy" id="392484"/>
    <lineage>
        <taxon>Bacteria</taxon>
        <taxon>Pseudomonadati</taxon>
        <taxon>Pseudomonadota</taxon>
        <taxon>Gammaproteobacteria</taxon>
        <taxon>Thiotrichales</taxon>
        <taxon>Piscirickettsiaceae</taxon>
        <taxon>Methylophaga</taxon>
    </lineage>
</organism>
<dbReference type="AlphaFoldDB" id="A0A0A0BIW8"/>
<comment type="caution">
    <text evidence="2">The sequence shown here is derived from an EMBL/GenBank/DDBJ whole genome shotgun (WGS) entry which is preliminary data.</text>
</comment>
<dbReference type="RefSeq" id="WP_052093812.1">
    <property type="nucleotide sequence ID" value="NZ_JRQD01000001.1"/>
</dbReference>
<evidence type="ECO:0000313" key="2">
    <source>
        <dbReference type="EMBL" id="KGM07785.1"/>
    </source>
</evidence>